<comment type="subcellular location">
    <subcellularLocation>
        <location evidence="2">Cell membrane</location>
        <topology evidence="2">Multi-pass membrane protein</topology>
    </subcellularLocation>
</comment>
<feature type="transmembrane region" description="Helical" evidence="13">
    <location>
        <begin position="287"/>
        <end position="310"/>
    </location>
</feature>
<evidence type="ECO:0000256" key="5">
    <source>
        <dbReference type="ARBA" id="ARBA00022692"/>
    </source>
</evidence>
<evidence type="ECO:0000259" key="14">
    <source>
        <dbReference type="PROSITE" id="PS50262"/>
    </source>
</evidence>
<keyword evidence="3" id="KW-1003">Cell membrane</keyword>
<accession>A0A485PKP2</accession>
<dbReference type="GO" id="GO:0004984">
    <property type="term" value="F:olfactory receptor activity"/>
    <property type="evidence" value="ECO:0007669"/>
    <property type="project" value="InterPro"/>
</dbReference>
<keyword evidence="10 12" id="KW-0675">Receptor</keyword>
<evidence type="ECO:0000313" key="15">
    <source>
        <dbReference type="EMBL" id="VFV46200.1"/>
    </source>
</evidence>
<feature type="transmembrane region" description="Helical" evidence="13">
    <location>
        <begin position="27"/>
        <end position="48"/>
    </location>
</feature>
<feature type="transmembrane region" description="Helical" evidence="13">
    <location>
        <begin position="60"/>
        <end position="79"/>
    </location>
</feature>
<feature type="domain" description="G-protein coupled receptors family 1 profile" evidence="14">
    <location>
        <begin position="303"/>
        <end position="552"/>
    </location>
</feature>
<keyword evidence="6" id="KW-0552">Olfaction</keyword>
<feature type="domain" description="G-protein coupled receptors family 1 profile" evidence="14">
    <location>
        <begin position="41"/>
        <end position="291"/>
    </location>
</feature>
<evidence type="ECO:0000256" key="9">
    <source>
        <dbReference type="ARBA" id="ARBA00023136"/>
    </source>
</evidence>
<evidence type="ECO:0000256" key="10">
    <source>
        <dbReference type="ARBA" id="ARBA00023170"/>
    </source>
</evidence>
<keyword evidence="11 12" id="KW-0807">Transducer</keyword>
<reference evidence="15 16" key="1">
    <citation type="submission" date="2019-01" db="EMBL/GenBank/DDBJ databases">
        <authorList>
            <person name="Alioto T."/>
            <person name="Alioto T."/>
        </authorList>
    </citation>
    <scope>NUCLEOTIDE SEQUENCE [LARGE SCALE GENOMIC DNA]</scope>
</reference>
<gene>
    <name evidence="15" type="ORF">LYPA_23C020407</name>
</gene>
<evidence type="ECO:0000313" key="16">
    <source>
        <dbReference type="Proteomes" id="UP000386466"/>
    </source>
</evidence>
<evidence type="ECO:0000256" key="2">
    <source>
        <dbReference type="ARBA" id="ARBA00004651"/>
    </source>
</evidence>
<comment type="similarity">
    <text evidence="12">Belongs to the G-protein coupled receptor 1 family.</text>
</comment>
<dbReference type="InterPro" id="IPR000276">
    <property type="entry name" value="GPCR_Rhodpsn"/>
</dbReference>
<keyword evidence="4" id="KW-0716">Sensory transduction</keyword>
<feature type="transmembrane region" description="Helical" evidence="13">
    <location>
        <begin position="237"/>
        <end position="258"/>
    </location>
</feature>
<keyword evidence="16" id="KW-1185">Reference proteome</keyword>
<evidence type="ECO:0000256" key="11">
    <source>
        <dbReference type="ARBA" id="ARBA00023224"/>
    </source>
</evidence>
<dbReference type="PROSITE" id="PS50262">
    <property type="entry name" value="G_PROTEIN_RECEP_F1_2"/>
    <property type="match status" value="2"/>
</dbReference>
<name>A0A485PKP2_LYNPA</name>
<dbReference type="FunFam" id="1.20.1070.10:FF:000004">
    <property type="entry name" value="Olfactory receptor"/>
    <property type="match status" value="2"/>
</dbReference>
<proteinExistence type="inferred from homology"/>
<feature type="transmembrane region" description="Helical" evidence="13">
    <location>
        <begin position="99"/>
        <end position="120"/>
    </location>
</feature>
<dbReference type="SUPFAM" id="SSF81321">
    <property type="entry name" value="Family A G protein-coupled receptor-like"/>
    <property type="match status" value="2"/>
</dbReference>
<feature type="transmembrane region" description="Helical" evidence="13">
    <location>
        <begin position="194"/>
        <end position="216"/>
    </location>
</feature>
<protein>
    <submittedName>
        <fullName evidence="15">Olfactory receptor 5ac1-like</fullName>
    </submittedName>
</protein>
<comment type="function">
    <text evidence="1">Putative odorant or sperm cell receptor.</text>
</comment>
<evidence type="ECO:0000256" key="4">
    <source>
        <dbReference type="ARBA" id="ARBA00022606"/>
    </source>
</evidence>
<dbReference type="GO" id="GO:0004930">
    <property type="term" value="F:G protein-coupled receptor activity"/>
    <property type="evidence" value="ECO:0007669"/>
    <property type="project" value="UniProtKB-KW"/>
</dbReference>
<dbReference type="InterPro" id="IPR017452">
    <property type="entry name" value="GPCR_Rhodpsn_7TM"/>
</dbReference>
<feature type="transmembrane region" description="Helical" evidence="13">
    <location>
        <begin position="402"/>
        <end position="426"/>
    </location>
</feature>
<feature type="transmembrane region" description="Helical" evidence="13">
    <location>
        <begin position="322"/>
        <end position="340"/>
    </location>
</feature>
<keyword evidence="8 12" id="KW-0297">G-protein coupled receptor</keyword>
<keyword evidence="5 12" id="KW-0812">Transmembrane</keyword>
<evidence type="ECO:0000256" key="8">
    <source>
        <dbReference type="ARBA" id="ARBA00023040"/>
    </source>
</evidence>
<dbReference type="PRINTS" id="PR00237">
    <property type="entry name" value="GPCRRHODOPSN"/>
</dbReference>
<dbReference type="Pfam" id="PF13853">
    <property type="entry name" value="7tm_4"/>
    <property type="match status" value="2"/>
</dbReference>
<evidence type="ECO:0000256" key="3">
    <source>
        <dbReference type="ARBA" id="ARBA00022475"/>
    </source>
</evidence>
<dbReference type="PROSITE" id="PS00237">
    <property type="entry name" value="G_PROTEIN_RECEP_F1_1"/>
    <property type="match status" value="2"/>
</dbReference>
<dbReference type="InterPro" id="IPR000725">
    <property type="entry name" value="Olfact_rcpt"/>
</dbReference>
<feature type="transmembrane region" description="Helical" evidence="13">
    <location>
        <begin position="459"/>
        <end position="487"/>
    </location>
</feature>
<evidence type="ECO:0000256" key="13">
    <source>
        <dbReference type="SAM" id="Phobius"/>
    </source>
</evidence>
<feature type="transmembrane region" description="Helical" evidence="13">
    <location>
        <begin position="535"/>
        <end position="554"/>
    </location>
</feature>
<dbReference type="InterPro" id="IPR050516">
    <property type="entry name" value="Olfactory_GPCR"/>
</dbReference>
<dbReference type="CDD" id="cd15409">
    <property type="entry name" value="7tmA_OR5H-like"/>
    <property type="match status" value="1"/>
</dbReference>
<dbReference type="PRINTS" id="PR00245">
    <property type="entry name" value="OLFACTORYR"/>
</dbReference>
<evidence type="ECO:0000256" key="1">
    <source>
        <dbReference type="ARBA" id="ARBA00003929"/>
    </source>
</evidence>
<feature type="transmembrane region" description="Helical" evidence="13">
    <location>
        <begin position="499"/>
        <end position="523"/>
    </location>
</feature>
<dbReference type="PANTHER" id="PTHR26452">
    <property type="entry name" value="OLFACTORY RECEPTOR"/>
    <property type="match status" value="1"/>
</dbReference>
<dbReference type="Gene3D" id="1.20.1070.10">
    <property type="entry name" value="Rhodopsin 7-helix transmembrane proteins"/>
    <property type="match status" value="2"/>
</dbReference>
<feature type="transmembrane region" description="Helical" evidence="13">
    <location>
        <begin position="360"/>
        <end position="381"/>
    </location>
</feature>
<evidence type="ECO:0000256" key="12">
    <source>
        <dbReference type="RuleBase" id="RU000688"/>
    </source>
</evidence>
<evidence type="ECO:0000256" key="6">
    <source>
        <dbReference type="ARBA" id="ARBA00022725"/>
    </source>
</evidence>
<keyword evidence="9 13" id="KW-0472">Membrane</keyword>
<dbReference type="EMBL" id="CAAGRJ010038549">
    <property type="protein sequence ID" value="VFV46200.1"/>
    <property type="molecule type" value="Genomic_DNA"/>
</dbReference>
<dbReference type="GO" id="GO:0005886">
    <property type="term" value="C:plasma membrane"/>
    <property type="evidence" value="ECO:0007669"/>
    <property type="project" value="UniProtKB-SubCell"/>
</dbReference>
<dbReference type="Proteomes" id="UP000386466">
    <property type="component" value="Unassembled WGS sequence"/>
</dbReference>
<keyword evidence="7 13" id="KW-1133">Transmembrane helix</keyword>
<sequence>MMEANKTQVTQFVLTGLTDHPGMQVPLFLAFLVIYLTTMVGNLGLIFLIWKDPHLHTPMYLFLGSLAFADACSSSSVTPRMFVSILDKSQMISLFECMAQYYFFGSSATTECFLLVVMAYDRYAAICNPLLYPVVMSNRLCTWLISVSYAIGFLHPVIHVGLLFRLTFCRSNIIPHFYCEILSLYTISCTDPSLNALVIFIFAACIQAFTFTTIMVSYTRVLFAILKKKPEKGRSRAFSTCSAHLLSVSLFYGTLFFMSFSSMAEENKTQVTEFVLMGLTDLPGLQVPLFLVFLVIYLTTMVGNLGLVALIWKDTHLHNPMYLFLGSLAFADACTSSSVTPRMLVNFLSKNHAISLSDCLAQFYIFGSSATTECFLLVVMACDRYVAICNPLLYPVMMSNNLCTQFIGVSYFIGFLHSAIHVGLLFRLTFCRSNEIHCFYCEIIQLFKISCTDPTVNTLLVLVFSAFVQVFTFTTIMVSYTRVLFAILKKKSEKGRSRAFSTCSAHLLSVSLFYGTLFFMYVRPGSGYTEDHDKIYSLFYTIIIPLLNPFIYSLRNKEVIGALRRIMKK</sequence>
<dbReference type="AlphaFoldDB" id="A0A485PKP2"/>
<feature type="transmembrane region" description="Helical" evidence="13">
    <location>
        <begin position="140"/>
        <end position="158"/>
    </location>
</feature>
<organism evidence="15 16">
    <name type="scientific">Lynx pardinus</name>
    <name type="common">Iberian lynx</name>
    <name type="synonym">Felis pardina</name>
    <dbReference type="NCBI Taxonomy" id="191816"/>
    <lineage>
        <taxon>Eukaryota</taxon>
        <taxon>Metazoa</taxon>
        <taxon>Chordata</taxon>
        <taxon>Craniata</taxon>
        <taxon>Vertebrata</taxon>
        <taxon>Euteleostomi</taxon>
        <taxon>Mammalia</taxon>
        <taxon>Eutheria</taxon>
        <taxon>Laurasiatheria</taxon>
        <taxon>Carnivora</taxon>
        <taxon>Feliformia</taxon>
        <taxon>Felidae</taxon>
        <taxon>Felinae</taxon>
        <taxon>Lynx</taxon>
    </lineage>
</organism>
<evidence type="ECO:0000256" key="7">
    <source>
        <dbReference type="ARBA" id="ARBA00022989"/>
    </source>
</evidence>